<feature type="region of interest" description="Disordered" evidence="1">
    <location>
        <begin position="251"/>
        <end position="278"/>
    </location>
</feature>
<reference evidence="2" key="1">
    <citation type="submission" date="2023-08" db="EMBL/GenBank/DDBJ databases">
        <authorList>
            <person name="Alioto T."/>
            <person name="Alioto T."/>
            <person name="Gomez Garrido J."/>
        </authorList>
    </citation>
    <scope>NUCLEOTIDE SEQUENCE</scope>
</reference>
<feature type="compositionally biased region" description="Basic and acidic residues" evidence="1">
    <location>
        <begin position="1018"/>
        <end position="1031"/>
    </location>
</feature>
<sequence length="1092" mass="122969">MYTLRSRKVQKQDDWPRRKKKGRQSAVAETSEAEISRTTEEPPEGSTLREIEDMEPPTVAETSEAEISSTAEEPPEGSTLGEIEDMEPPNVAETSEAEISSTAEEPPEGSTLREIEDVEQPTVAETSEAEIPRTAEEPPEGSKLTEIEDMEPPTVAETSEAEISSTAEEPPEGSTLREIKDSDAACPLPSVKKYGLNLPLVNYTDSDEPQSPSSNPESEHCLSEQDHISVPRLRRTKSILMKNQIHFDSEELYDTTSADSEEEYIPKTSEDSDDSGRSEVLEVDPLFKIKDVIKDFPPLTQRSEASSQQVVTRGRSPVRRSSSGLMRKRQCYRSVVHHSTLASHADSSNQSFVADADALSQNSVVNLDQDQDECLPDSSSSILTNDNESGGPLSIPAVCKKENGSRLYNKKQYCLYCKLGVIKIARHLERAHIDKSEVAQAFAFKKGSKERRMHLELLRNRGNFSHNVEVLHSGVGNLVPRKQPRQDSSAQDFLHCAYCQGFFARKLLWRHMQICKLRPSVPHKPGKTRVQALCAFTSPPPPGVKQDLWKLLNNMLQDEVFSAVKSDACILEYGDHLYNRLGHDPGKHEYIRQKLRELGRLLLCSRKTTSMKTIRDHIRPSNFMQVIQAVKEVAGFDSATNTYKCPSLALKIGHSLTKVSMLVESRANVQNNYSAAKDARTFRRVYETRWNEMVSAASLRTLQEARWNTPLLLPFTKDVQTLHSYLDEKQQHYSSKLSTETSPQTWSQLTKVTLTQVILFNRRRAGEVSKMPMTAYLSNSTSDPQDDVIDALSPVEKKLCQHFRRIEIRGKRGRKVPVLLTPAMQHALDLLTSKRQECGVPKENRYLFARPSAFTCLRGSDCLRHFAKICGAKSPESLTSTKLRKQTGTLSQVLNLSNTELDQLADFLGHDIRVHRQFYRLPEGTLQLAKISKVLLALEKGRLGEFKGKTLDDINIDPEENVHPDSDPDEACESGSEGSKLTSSQREEDAPSDVNHDDASPQQSTTAPQNTKQQGSPKTERARQPVKKRPWEREEILAVEKHMMSFITTCRVPGKRDCDKCIEQEKEALKNRNWLAIKFYIKNRITALKRKV</sequence>
<feature type="compositionally biased region" description="Basic and acidic residues" evidence="1">
    <location>
        <begin position="264"/>
        <end position="278"/>
    </location>
</feature>
<dbReference type="AlphaFoldDB" id="A0AAV1HEH0"/>
<feature type="compositionally biased region" description="Polar residues" evidence="1">
    <location>
        <begin position="1000"/>
        <end position="1017"/>
    </location>
</feature>
<evidence type="ECO:0000313" key="2">
    <source>
        <dbReference type="EMBL" id="CAJ1083184.1"/>
    </source>
</evidence>
<keyword evidence="3" id="KW-1185">Reference proteome</keyword>
<name>A0AAV1HEH0_XYRNO</name>
<feature type="compositionally biased region" description="Basic and acidic residues" evidence="1">
    <location>
        <begin position="985"/>
        <end position="999"/>
    </location>
</feature>
<feature type="region of interest" description="Disordered" evidence="1">
    <location>
        <begin position="1"/>
        <end position="229"/>
    </location>
</feature>
<feature type="region of interest" description="Disordered" evidence="1">
    <location>
        <begin position="954"/>
        <end position="1031"/>
    </location>
</feature>
<dbReference type="PANTHER" id="PTHR33480:SF5">
    <property type="entry name" value="SI:DKEY-51D8.9"/>
    <property type="match status" value="1"/>
</dbReference>
<feature type="compositionally biased region" description="Low complexity" evidence="1">
    <location>
        <begin position="310"/>
        <end position="323"/>
    </location>
</feature>
<dbReference type="Proteomes" id="UP001178508">
    <property type="component" value="Chromosome 21"/>
</dbReference>
<protein>
    <submittedName>
        <fullName evidence="2">Uncharacterized protein LOC117563183 isoform X1</fullName>
    </submittedName>
</protein>
<feature type="compositionally biased region" description="Polar residues" evidence="1">
    <location>
        <begin position="300"/>
        <end position="309"/>
    </location>
</feature>
<dbReference type="PANTHER" id="PTHR33480">
    <property type="entry name" value="SET DOMAIN-CONTAINING PROTEIN-RELATED"/>
    <property type="match status" value="1"/>
</dbReference>
<evidence type="ECO:0000313" key="3">
    <source>
        <dbReference type="Proteomes" id="UP001178508"/>
    </source>
</evidence>
<evidence type="ECO:0000256" key="1">
    <source>
        <dbReference type="SAM" id="MobiDB-lite"/>
    </source>
</evidence>
<dbReference type="EMBL" id="OY660884">
    <property type="protein sequence ID" value="CAJ1083184.1"/>
    <property type="molecule type" value="Genomic_DNA"/>
</dbReference>
<proteinExistence type="predicted"/>
<feature type="compositionally biased region" description="Low complexity" evidence="1">
    <location>
        <begin position="156"/>
        <end position="168"/>
    </location>
</feature>
<feature type="compositionally biased region" description="Basic and acidic residues" evidence="1">
    <location>
        <begin position="217"/>
        <end position="229"/>
    </location>
</feature>
<gene>
    <name evidence="2" type="ORF">XNOV1_A039637</name>
</gene>
<accession>A0AAV1HEH0</accession>
<feature type="region of interest" description="Disordered" evidence="1">
    <location>
        <begin position="299"/>
        <end position="323"/>
    </location>
</feature>
<feature type="compositionally biased region" description="Low complexity" evidence="1">
    <location>
        <begin position="60"/>
        <end position="72"/>
    </location>
</feature>
<organism evidence="2 3">
    <name type="scientific">Xyrichtys novacula</name>
    <name type="common">Pearly razorfish</name>
    <name type="synonym">Hemipteronotus novacula</name>
    <dbReference type="NCBI Taxonomy" id="13765"/>
    <lineage>
        <taxon>Eukaryota</taxon>
        <taxon>Metazoa</taxon>
        <taxon>Chordata</taxon>
        <taxon>Craniata</taxon>
        <taxon>Vertebrata</taxon>
        <taxon>Euteleostomi</taxon>
        <taxon>Actinopterygii</taxon>
        <taxon>Neopterygii</taxon>
        <taxon>Teleostei</taxon>
        <taxon>Neoteleostei</taxon>
        <taxon>Acanthomorphata</taxon>
        <taxon>Eupercaria</taxon>
        <taxon>Labriformes</taxon>
        <taxon>Labridae</taxon>
        <taxon>Xyrichtys</taxon>
    </lineage>
</organism>
<feature type="compositionally biased region" description="Low complexity" evidence="1">
    <location>
        <begin position="92"/>
        <end position="104"/>
    </location>
</feature>